<keyword evidence="3" id="KW-0812">Transmembrane</keyword>
<keyword evidence="5" id="KW-0472">Membrane</keyword>
<comment type="subcellular location">
    <subcellularLocation>
        <location evidence="1">Membrane</location>
        <topology evidence="1">Multi-pass membrane protein</topology>
    </subcellularLocation>
</comment>
<evidence type="ECO:0008006" key="9">
    <source>
        <dbReference type="Google" id="ProtNLM"/>
    </source>
</evidence>
<evidence type="ECO:0000256" key="4">
    <source>
        <dbReference type="ARBA" id="ARBA00022989"/>
    </source>
</evidence>
<dbReference type="PANTHER" id="PTHR11266:SF18">
    <property type="entry name" value="OS12G0508100 PROTEIN"/>
    <property type="match status" value="1"/>
</dbReference>
<evidence type="ECO:0000256" key="3">
    <source>
        <dbReference type="ARBA" id="ARBA00022692"/>
    </source>
</evidence>
<keyword evidence="8" id="KW-1185">Reference proteome</keyword>
<comment type="similarity">
    <text evidence="2 6">Belongs to the peroxisomal membrane protein PXMP2/4 family.</text>
</comment>
<reference evidence="7 8" key="1">
    <citation type="journal article" date="2020" name="IScience">
        <title>Genome Sequencing of the Endangered Kingdonia uniflora (Circaeasteraceae, Ranunculales) Reveals Potential Mechanisms of Evolutionary Specialization.</title>
        <authorList>
            <person name="Sun Y."/>
            <person name="Deng T."/>
            <person name="Zhang A."/>
            <person name="Moore M.J."/>
            <person name="Landis J.B."/>
            <person name="Lin N."/>
            <person name="Zhang H."/>
            <person name="Zhang X."/>
            <person name="Huang J."/>
            <person name="Zhang X."/>
            <person name="Sun H."/>
            <person name="Wang H."/>
        </authorList>
    </citation>
    <scope>NUCLEOTIDE SEQUENCE [LARGE SCALE GENOMIC DNA]</scope>
    <source>
        <strain evidence="7">TB1705</strain>
        <tissue evidence="7">Leaf</tissue>
    </source>
</reference>
<evidence type="ECO:0000313" key="7">
    <source>
        <dbReference type="EMBL" id="KAF6159743.1"/>
    </source>
</evidence>
<evidence type="ECO:0000256" key="6">
    <source>
        <dbReference type="RuleBase" id="RU363053"/>
    </source>
</evidence>
<sequence>MGGRFVRSGSNNIRQLLERRSLDSHHISIETHLLSNQNQQTYARSLLLNYNRHRVVVSEKLQQQWRRSYCSSTSTSVLTSKKNGFVGWYMGLIESRPILTKSITSGLIYTAADSTSQMVTPTSSEFSYDWIRTLRMAGYGMIVMGPALHCWFNFVSKILPKTDILNTMKKILLGQTVFGPIMTTLFFSANAGVQGENAAQIVARLKRDLLPTFKNGLLYWPMCDFITFKFIPVRLQPLISNSFAYLWTIYITYMASLEKASPSSISVKKPQLIASQ</sequence>
<dbReference type="PANTHER" id="PTHR11266">
    <property type="entry name" value="PEROXISOMAL MEMBRANE PROTEIN 2, PXMP2 MPV17"/>
    <property type="match status" value="1"/>
</dbReference>
<evidence type="ECO:0000313" key="8">
    <source>
        <dbReference type="Proteomes" id="UP000541444"/>
    </source>
</evidence>
<accession>A0A7J7MXX5</accession>
<dbReference type="EMBL" id="JACGCM010001188">
    <property type="protein sequence ID" value="KAF6159743.1"/>
    <property type="molecule type" value="Genomic_DNA"/>
</dbReference>
<organism evidence="7 8">
    <name type="scientific">Kingdonia uniflora</name>
    <dbReference type="NCBI Taxonomy" id="39325"/>
    <lineage>
        <taxon>Eukaryota</taxon>
        <taxon>Viridiplantae</taxon>
        <taxon>Streptophyta</taxon>
        <taxon>Embryophyta</taxon>
        <taxon>Tracheophyta</taxon>
        <taxon>Spermatophyta</taxon>
        <taxon>Magnoliopsida</taxon>
        <taxon>Ranunculales</taxon>
        <taxon>Circaeasteraceae</taxon>
        <taxon>Kingdonia</taxon>
    </lineage>
</organism>
<proteinExistence type="inferred from homology"/>
<evidence type="ECO:0000256" key="2">
    <source>
        <dbReference type="ARBA" id="ARBA00006824"/>
    </source>
</evidence>
<keyword evidence="4" id="KW-1133">Transmembrane helix</keyword>
<evidence type="ECO:0000256" key="5">
    <source>
        <dbReference type="ARBA" id="ARBA00023136"/>
    </source>
</evidence>
<dbReference type="Pfam" id="PF04117">
    <property type="entry name" value="Mpv17_PMP22"/>
    <property type="match status" value="1"/>
</dbReference>
<dbReference type="OrthoDB" id="430207at2759"/>
<evidence type="ECO:0000256" key="1">
    <source>
        <dbReference type="ARBA" id="ARBA00004141"/>
    </source>
</evidence>
<dbReference type="GO" id="GO:0005737">
    <property type="term" value="C:cytoplasm"/>
    <property type="evidence" value="ECO:0007669"/>
    <property type="project" value="TreeGrafter"/>
</dbReference>
<protein>
    <recommendedName>
        <fullName evidence="9">PXMP2/4 family protein 4</fullName>
    </recommendedName>
</protein>
<dbReference type="GO" id="GO:0016020">
    <property type="term" value="C:membrane"/>
    <property type="evidence" value="ECO:0007669"/>
    <property type="project" value="UniProtKB-SubCell"/>
</dbReference>
<comment type="caution">
    <text evidence="7">The sequence shown here is derived from an EMBL/GenBank/DDBJ whole genome shotgun (WGS) entry which is preliminary data.</text>
</comment>
<dbReference type="Proteomes" id="UP000541444">
    <property type="component" value="Unassembled WGS sequence"/>
</dbReference>
<gene>
    <name evidence="7" type="ORF">GIB67_030001</name>
</gene>
<dbReference type="InterPro" id="IPR007248">
    <property type="entry name" value="Mpv17_PMP22"/>
</dbReference>
<dbReference type="AlphaFoldDB" id="A0A7J7MXX5"/>
<name>A0A7J7MXX5_9MAGN</name>